<gene>
    <name evidence="1" type="ORF">FSP39_009111</name>
</gene>
<dbReference type="PANTHER" id="PTHR10704:SF44">
    <property type="entry name" value="LD35051P-RELATED"/>
    <property type="match status" value="1"/>
</dbReference>
<evidence type="ECO:0000313" key="2">
    <source>
        <dbReference type="Proteomes" id="UP001186944"/>
    </source>
</evidence>
<dbReference type="Proteomes" id="UP001186944">
    <property type="component" value="Unassembled WGS sequence"/>
</dbReference>
<organism evidence="1 2">
    <name type="scientific">Pinctada imbricata</name>
    <name type="common">Atlantic pearl-oyster</name>
    <name type="synonym">Pinctada martensii</name>
    <dbReference type="NCBI Taxonomy" id="66713"/>
    <lineage>
        <taxon>Eukaryota</taxon>
        <taxon>Metazoa</taxon>
        <taxon>Spiralia</taxon>
        <taxon>Lophotrochozoa</taxon>
        <taxon>Mollusca</taxon>
        <taxon>Bivalvia</taxon>
        <taxon>Autobranchia</taxon>
        <taxon>Pteriomorphia</taxon>
        <taxon>Pterioida</taxon>
        <taxon>Pterioidea</taxon>
        <taxon>Pteriidae</taxon>
        <taxon>Pinctada</taxon>
    </lineage>
</organism>
<protein>
    <submittedName>
        <fullName evidence="1">Uncharacterized protein</fullName>
    </submittedName>
</protein>
<dbReference type="AlphaFoldDB" id="A0AA88XUT4"/>
<comment type="caution">
    <text evidence="1">The sequence shown here is derived from an EMBL/GenBank/DDBJ whole genome shotgun (WGS) entry which is preliminary data.</text>
</comment>
<dbReference type="SUPFAM" id="SSF52540">
    <property type="entry name" value="P-loop containing nucleoside triphosphate hydrolases"/>
    <property type="match status" value="1"/>
</dbReference>
<accession>A0AA88XUT4</accession>
<sequence length="356" mass="40754">MDQTCTEPPSVILSPNNAIWPKSLKMINSKHLPNDVAERMGHDATGPTPQKSQGTLIGGTFDEMTKQILKAVFTCQISKLPTQLFDNDNFISVSRTTLPFKHCKKNSSDISSCVEQLQRACLRSKYVLTKCVKLQSDAILGIKEDFPDLKIVHMIRDPRATLNSRKRLRAIGGANVSMHVIEFCNKVSYDTRIFKLLKRVYPTDVFTVYHNSFESNPLLFSRKLFTALNLPLNPTVEKRLEELTSKKIDCTRNHYVCTSKYNTADAVSEWRREIEFSFVKVVDSLCRNVYRAHGFLPFESPVTAKKFNISITELSFDYPLKHARTYVSEKDIPHRPCLDISKSQKEMFTYINLNEV</sequence>
<evidence type="ECO:0000313" key="1">
    <source>
        <dbReference type="EMBL" id="KAK3087681.1"/>
    </source>
</evidence>
<keyword evidence="2" id="KW-1185">Reference proteome</keyword>
<dbReference type="InterPro" id="IPR027417">
    <property type="entry name" value="P-loop_NTPase"/>
</dbReference>
<dbReference type="EMBL" id="VSWD01000011">
    <property type="protein sequence ID" value="KAK3087681.1"/>
    <property type="molecule type" value="Genomic_DNA"/>
</dbReference>
<dbReference type="GO" id="GO:0001517">
    <property type="term" value="F:N-acetylglucosamine 6-O-sulfotransferase activity"/>
    <property type="evidence" value="ECO:0007669"/>
    <property type="project" value="TreeGrafter"/>
</dbReference>
<dbReference type="Pfam" id="PF13469">
    <property type="entry name" value="Sulfotransfer_3"/>
    <property type="match status" value="1"/>
</dbReference>
<dbReference type="GO" id="GO:0006044">
    <property type="term" value="P:N-acetylglucosamine metabolic process"/>
    <property type="evidence" value="ECO:0007669"/>
    <property type="project" value="TreeGrafter"/>
</dbReference>
<dbReference type="GO" id="GO:0006790">
    <property type="term" value="P:sulfur compound metabolic process"/>
    <property type="evidence" value="ECO:0007669"/>
    <property type="project" value="TreeGrafter"/>
</dbReference>
<proteinExistence type="predicted"/>
<dbReference type="PANTHER" id="PTHR10704">
    <property type="entry name" value="CARBOHYDRATE SULFOTRANSFERASE"/>
    <property type="match status" value="1"/>
</dbReference>
<dbReference type="InterPro" id="IPR051135">
    <property type="entry name" value="Gal/GlcNAc/GalNAc_ST"/>
</dbReference>
<dbReference type="Gene3D" id="3.40.50.300">
    <property type="entry name" value="P-loop containing nucleotide triphosphate hydrolases"/>
    <property type="match status" value="1"/>
</dbReference>
<name>A0AA88XUT4_PINIB</name>
<reference evidence="1" key="1">
    <citation type="submission" date="2019-08" db="EMBL/GenBank/DDBJ databases">
        <title>The improved chromosome-level genome for the pearl oyster Pinctada fucata martensii using PacBio sequencing and Hi-C.</title>
        <authorList>
            <person name="Zheng Z."/>
        </authorList>
    </citation>
    <scope>NUCLEOTIDE SEQUENCE</scope>
    <source>
        <strain evidence="1">ZZ-2019</strain>
        <tissue evidence="1">Adductor muscle</tissue>
    </source>
</reference>